<evidence type="ECO:0000256" key="1">
    <source>
        <dbReference type="SAM" id="Coils"/>
    </source>
</evidence>
<name>A0A3B3RY40_9TELE</name>
<accession>A0A3B3RY40</accession>
<evidence type="ECO:0008006" key="5">
    <source>
        <dbReference type="Google" id="ProtNLM"/>
    </source>
</evidence>
<proteinExistence type="predicted"/>
<dbReference type="Gene3D" id="1.10.287.1490">
    <property type="match status" value="1"/>
</dbReference>
<evidence type="ECO:0000256" key="2">
    <source>
        <dbReference type="SAM" id="MobiDB-lite"/>
    </source>
</evidence>
<organism evidence="3 4">
    <name type="scientific">Paramormyrops kingsleyae</name>
    <dbReference type="NCBI Taxonomy" id="1676925"/>
    <lineage>
        <taxon>Eukaryota</taxon>
        <taxon>Metazoa</taxon>
        <taxon>Chordata</taxon>
        <taxon>Craniata</taxon>
        <taxon>Vertebrata</taxon>
        <taxon>Euteleostomi</taxon>
        <taxon>Actinopterygii</taxon>
        <taxon>Neopterygii</taxon>
        <taxon>Teleostei</taxon>
        <taxon>Osteoglossocephala</taxon>
        <taxon>Osteoglossomorpha</taxon>
        <taxon>Osteoglossiformes</taxon>
        <taxon>Mormyridae</taxon>
        <taxon>Paramormyrops</taxon>
    </lineage>
</organism>
<dbReference type="AlphaFoldDB" id="A0A3B3RY40"/>
<dbReference type="GeneTree" id="ENSGT00940000155434"/>
<keyword evidence="1" id="KW-0175">Coiled coil</keyword>
<keyword evidence="4" id="KW-1185">Reference proteome</keyword>
<reference evidence="3" key="1">
    <citation type="submission" date="2025-08" db="UniProtKB">
        <authorList>
            <consortium name="Ensembl"/>
        </authorList>
    </citation>
    <scope>IDENTIFICATION</scope>
</reference>
<evidence type="ECO:0000313" key="4">
    <source>
        <dbReference type="Proteomes" id="UP000261540"/>
    </source>
</evidence>
<feature type="compositionally biased region" description="Basic and acidic residues" evidence="2">
    <location>
        <begin position="324"/>
        <end position="347"/>
    </location>
</feature>
<sequence>MSKRYLELEARLEDVLCRIDQEADEIKDLEQQLTDGQIASNEALKRDLEGVIDGLQEYLHGVKAEAQRAQTESQQLQNEREELQRRLQDSEEQRNQLEVVLIDAKSATEEVEHLQQEVSGLQRENAELLEAQDQMCAFEGKLEAQLQEHNAEVGRLKQELDRLRKLSQMEQAALKAELEKERQAKENALAQGQLAAGRDQEHEELQEQWQSLQEEKASLRRQVKTLQGQLEQARATLLSPQEVMQCLENLRRAIGSGEYRPIHDEDVLGHGLGQLQAEVECVVSSARADREEALREQGRLTQEVTSLKEQLQNTREALQAFQAKDAERDEREAEELGKLKEELRESQELQGLAERRLREAESERDHLLAELDDQDDQVKLEDSRNQQQLQCLEQELLGMKRSRAAADKMAAQQLNAATEQLRSLQDTVRKIGQERAEVCMGTALWATLQRESVPGPLASTYSVLLDCLL</sequence>
<evidence type="ECO:0000313" key="3">
    <source>
        <dbReference type="Ensembl" id="ENSPKIP00000023228.1"/>
    </source>
</evidence>
<protein>
    <recommendedName>
        <fullName evidence="5">Centriolin</fullName>
    </recommendedName>
</protein>
<dbReference type="Ensembl" id="ENSPKIT00000003907.1">
    <property type="protein sequence ID" value="ENSPKIP00000023228.1"/>
    <property type="gene ID" value="ENSPKIG00000006938.1"/>
</dbReference>
<feature type="region of interest" description="Disordered" evidence="2">
    <location>
        <begin position="322"/>
        <end position="347"/>
    </location>
</feature>
<dbReference type="Proteomes" id="UP000261540">
    <property type="component" value="Unplaced"/>
</dbReference>
<feature type="coiled-coil region" evidence="1">
    <location>
        <begin position="5"/>
        <end position="236"/>
    </location>
</feature>
<dbReference type="STRING" id="1676925.ENSPKIP00000023228"/>
<reference evidence="3" key="2">
    <citation type="submission" date="2025-09" db="UniProtKB">
        <authorList>
            <consortium name="Ensembl"/>
        </authorList>
    </citation>
    <scope>IDENTIFICATION</scope>
</reference>